<dbReference type="InterPro" id="IPR001279">
    <property type="entry name" value="Metallo-B-lactamas"/>
</dbReference>
<dbReference type="Gene3D" id="3.60.15.10">
    <property type="entry name" value="Ribonuclease Z/Hydroxyacylglutathione hydrolase-like"/>
    <property type="match status" value="1"/>
</dbReference>
<gene>
    <name evidence="2" type="ORF">MTTB_03540</name>
</gene>
<protein>
    <recommendedName>
        <fullName evidence="1">Metallo-beta-lactamase domain-containing protein</fullName>
    </recommendedName>
</protein>
<dbReference type="PANTHER" id="PTHR43694:SF1">
    <property type="entry name" value="RIBONUCLEASE J"/>
    <property type="match status" value="1"/>
</dbReference>
<proteinExistence type="predicted"/>
<dbReference type="EMBL" id="AP025698">
    <property type="protein sequence ID" value="BDH78975.1"/>
    <property type="molecule type" value="Genomic_DNA"/>
</dbReference>
<dbReference type="InterPro" id="IPR036866">
    <property type="entry name" value="RibonucZ/Hydroxyglut_hydro"/>
</dbReference>
<dbReference type="Pfam" id="PF12706">
    <property type="entry name" value="Lactamase_B_2"/>
    <property type="match status" value="1"/>
</dbReference>
<dbReference type="SUPFAM" id="SSF56281">
    <property type="entry name" value="Metallo-hydrolase/oxidoreductase"/>
    <property type="match status" value="1"/>
</dbReference>
<name>A0ABM7YCN6_9EURY</name>
<evidence type="ECO:0000313" key="2">
    <source>
        <dbReference type="EMBL" id="BDH78975.1"/>
    </source>
</evidence>
<sequence length="246" mass="28456">MFYINNTMVSIDFYGGVDEIGGNKILLTDTKSSIFLDFGMSFSRANQFFSEFLQPRKANGILDFIEFGLLPCIKGIYREDYLRHCGLPYEEEPSVEGVLISHAHMDHSAYIHHLREDIPIYVTQESYLILKALEETSRTPFTELIHLKKTFHFIPKKRNEGYKRLQGKPAQIKRDVKVIKPYKNFEIGNFKIKSVSVDHSLPGACGYIIESDDDTIIYTGDLRFHGRRPKTTKKFVKKAKRPIQQL</sequence>
<dbReference type="CDD" id="cd07732">
    <property type="entry name" value="metallo-hydrolase-like_MBL-fold"/>
    <property type="match status" value="1"/>
</dbReference>
<keyword evidence="3" id="KW-1185">Reference proteome</keyword>
<organism evidence="2 3">
    <name type="scientific">Methanothermobacter tenebrarum</name>
    <dbReference type="NCBI Taxonomy" id="680118"/>
    <lineage>
        <taxon>Archaea</taxon>
        <taxon>Methanobacteriati</taxon>
        <taxon>Methanobacteriota</taxon>
        <taxon>Methanomada group</taxon>
        <taxon>Methanobacteria</taxon>
        <taxon>Methanobacteriales</taxon>
        <taxon>Methanobacteriaceae</taxon>
        <taxon>Methanothermobacter</taxon>
    </lineage>
</organism>
<accession>A0ABM7YCN6</accession>
<dbReference type="Proteomes" id="UP000831817">
    <property type="component" value="Chromosome"/>
</dbReference>
<evidence type="ECO:0000313" key="3">
    <source>
        <dbReference type="Proteomes" id="UP000831817"/>
    </source>
</evidence>
<feature type="domain" description="Metallo-beta-lactamase" evidence="1">
    <location>
        <begin position="88"/>
        <end position="223"/>
    </location>
</feature>
<reference evidence="2 3" key="1">
    <citation type="submission" date="2022-04" db="EMBL/GenBank/DDBJ databases">
        <title>Complete genome of Methanothermobacter tenebrarum strain RMAS.</title>
        <authorList>
            <person name="Nakamura K."/>
            <person name="Oshima K."/>
            <person name="Hattori M."/>
            <person name="Kamagata Y."/>
            <person name="Takamizawa K."/>
        </authorList>
    </citation>
    <scope>NUCLEOTIDE SEQUENCE [LARGE SCALE GENOMIC DNA]</scope>
    <source>
        <strain evidence="2 3">RMAS</strain>
    </source>
</reference>
<dbReference type="PANTHER" id="PTHR43694">
    <property type="entry name" value="RIBONUCLEASE J"/>
    <property type="match status" value="1"/>
</dbReference>
<evidence type="ECO:0000259" key="1">
    <source>
        <dbReference type="Pfam" id="PF12706"/>
    </source>
</evidence>